<gene>
    <name evidence="13" type="ORF">LCGC14_2832280</name>
</gene>
<reference evidence="13" key="1">
    <citation type="journal article" date="2015" name="Nature">
        <title>Complex archaea that bridge the gap between prokaryotes and eukaryotes.</title>
        <authorList>
            <person name="Spang A."/>
            <person name="Saw J.H."/>
            <person name="Jorgensen S.L."/>
            <person name="Zaremba-Niedzwiedzka K."/>
            <person name="Martijn J."/>
            <person name="Lind A.E."/>
            <person name="van Eijk R."/>
            <person name="Schleper C."/>
            <person name="Guy L."/>
            <person name="Ettema T.J."/>
        </authorList>
    </citation>
    <scope>NUCLEOTIDE SEQUENCE</scope>
</reference>
<dbReference type="EMBL" id="LAZR01053971">
    <property type="protein sequence ID" value="KKK79558.1"/>
    <property type="molecule type" value="Genomic_DNA"/>
</dbReference>
<keyword evidence="8" id="KW-0067">ATP-binding</keyword>
<protein>
    <recommendedName>
        <fullName evidence="4">Alanine--tRNA ligase</fullName>
        <ecNumber evidence="3">6.1.1.7</ecNumber>
    </recommendedName>
</protein>
<keyword evidence="7" id="KW-0547">Nucleotide-binding</keyword>
<proteinExistence type="inferred from homology"/>
<evidence type="ECO:0000256" key="8">
    <source>
        <dbReference type="ARBA" id="ARBA00022840"/>
    </source>
</evidence>
<sequence>MQHMTTAQIRQQFLDFFASKQHQIVPSSSLIPGNDATLLFNNAGMVQFKDVFLGAESRPYNRATSSQRCVRAGGKHNDLENVGYTARHHTFFEMLGNFSFGDYFKQDAIKFAWEFLTEVVKLPKEKLLVTIYHDDEEAFNYWSQDIGLAEDRIIRIATSDNFWSMGDTGPCGPCSEIFYDHGEHIWGGPPGSPEEDGDRFIEIWNLVFMQYNRQSDGTMEPLPKQSVDTGMGLE</sequence>
<evidence type="ECO:0000256" key="2">
    <source>
        <dbReference type="ARBA" id="ARBA00008226"/>
    </source>
</evidence>
<dbReference type="InterPro" id="IPR018164">
    <property type="entry name" value="Ala-tRNA-synth_IIc_N"/>
</dbReference>
<dbReference type="SUPFAM" id="SSF55681">
    <property type="entry name" value="Class II aaRS and biotin synthetases"/>
    <property type="match status" value="1"/>
</dbReference>
<evidence type="ECO:0000259" key="12">
    <source>
        <dbReference type="PROSITE" id="PS50860"/>
    </source>
</evidence>
<dbReference type="InterPro" id="IPR045864">
    <property type="entry name" value="aa-tRNA-synth_II/BPL/LPL"/>
</dbReference>
<evidence type="ECO:0000256" key="3">
    <source>
        <dbReference type="ARBA" id="ARBA00013168"/>
    </source>
</evidence>
<comment type="similarity">
    <text evidence="2">Belongs to the class-II aminoacyl-tRNA synthetase family.</text>
</comment>
<dbReference type="Gene3D" id="3.30.930.10">
    <property type="entry name" value="Bira Bifunctional Protein, Domain 2"/>
    <property type="match status" value="1"/>
</dbReference>
<keyword evidence="11" id="KW-0030">Aminoacyl-tRNA synthetase</keyword>
<dbReference type="EC" id="6.1.1.7" evidence="3"/>
<dbReference type="FunFam" id="3.30.930.10:FF:000004">
    <property type="entry name" value="Alanine--tRNA ligase"/>
    <property type="match status" value="1"/>
</dbReference>
<evidence type="ECO:0000256" key="11">
    <source>
        <dbReference type="ARBA" id="ARBA00023146"/>
    </source>
</evidence>
<dbReference type="InterPro" id="IPR018165">
    <property type="entry name" value="Ala-tRNA-synth_IIc_core"/>
</dbReference>
<evidence type="ECO:0000256" key="5">
    <source>
        <dbReference type="ARBA" id="ARBA00022555"/>
    </source>
</evidence>
<evidence type="ECO:0000313" key="13">
    <source>
        <dbReference type="EMBL" id="KKK79558.1"/>
    </source>
</evidence>
<dbReference type="InterPro" id="IPR050058">
    <property type="entry name" value="Ala-tRNA_ligase"/>
</dbReference>
<dbReference type="GO" id="GO:0045892">
    <property type="term" value="P:negative regulation of DNA-templated transcription"/>
    <property type="evidence" value="ECO:0007669"/>
    <property type="project" value="TreeGrafter"/>
</dbReference>
<accession>A0A0F8YDS5</accession>
<feature type="domain" description="Alanyl-transfer RNA synthetases family profile" evidence="12">
    <location>
        <begin position="4"/>
        <end position="234"/>
    </location>
</feature>
<keyword evidence="6" id="KW-0436">Ligase</keyword>
<comment type="caution">
    <text evidence="13">The sequence shown here is derived from an EMBL/GenBank/DDBJ whole genome shotgun (WGS) entry which is preliminary data.</text>
</comment>
<dbReference type="GO" id="GO:0002161">
    <property type="term" value="F:aminoacyl-tRNA deacylase activity"/>
    <property type="evidence" value="ECO:0007669"/>
    <property type="project" value="TreeGrafter"/>
</dbReference>
<organism evidence="13">
    <name type="scientific">marine sediment metagenome</name>
    <dbReference type="NCBI Taxonomy" id="412755"/>
    <lineage>
        <taxon>unclassified sequences</taxon>
        <taxon>metagenomes</taxon>
        <taxon>ecological metagenomes</taxon>
    </lineage>
</organism>
<dbReference type="PROSITE" id="PS50860">
    <property type="entry name" value="AA_TRNA_LIGASE_II_ALA"/>
    <property type="match status" value="1"/>
</dbReference>
<evidence type="ECO:0000256" key="7">
    <source>
        <dbReference type="ARBA" id="ARBA00022741"/>
    </source>
</evidence>
<keyword evidence="5" id="KW-0820">tRNA-binding</keyword>
<feature type="non-terminal residue" evidence="13">
    <location>
        <position position="234"/>
    </location>
</feature>
<dbReference type="GO" id="GO:0004813">
    <property type="term" value="F:alanine-tRNA ligase activity"/>
    <property type="evidence" value="ECO:0007669"/>
    <property type="project" value="UniProtKB-EC"/>
</dbReference>
<dbReference type="GO" id="GO:0006419">
    <property type="term" value="P:alanyl-tRNA aminoacylation"/>
    <property type="evidence" value="ECO:0007669"/>
    <property type="project" value="InterPro"/>
</dbReference>
<evidence type="ECO:0000256" key="4">
    <source>
        <dbReference type="ARBA" id="ARBA00017959"/>
    </source>
</evidence>
<comment type="cofactor">
    <cofactor evidence="1">
        <name>Zn(2+)</name>
        <dbReference type="ChEBI" id="CHEBI:29105"/>
    </cofactor>
</comment>
<keyword evidence="9" id="KW-0694">RNA-binding</keyword>
<keyword evidence="10" id="KW-0648">Protein biosynthesis</keyword>
<dbReference type="PANTHER" id="PTHR11777">
    <property type="entry name" value="ALANYL-TRNA SYNTHETASE"/>
    <property type="match status" value="1"/>
</dbReference>
<dbReference type="GO" id="GO:0005829">
    <property type="term" value="C:cytosol"/>
    <property type="evidence" value="ECO:0007669"/>
    <property type="project" value="TreeGrafter"/>
</dbReference>
<dbReference type="InterPro" id="IPR002318">
    <property type="entry name" value="Ala-tRNA-lgiase_IIc"/>
</dbReference>
<name>A0A0F8YDS5_9ZZZZ</name>
<dbReference type="AlphaFoldDB" id="A0A0F8YDS5"/>
<dbReference type="GO" id="GO:0000049">
    <property type="term" value="F:tRNA binding"/>
    <property type="evidence" value="ECO:0007669"/>
    <property type="project" value="UniProtKB-KW"/>
</dbReference>
<dbReference type="GO" id="GO:0005524">
    <property type="term" value="F:ATP binding"/>
    <property type="evidence" value="ECO:0007669"/>
    <property type="project" value="UniProtKB-KW"/>
</dbReference>
<dbReference type="CDD" id="cd00673">
    <property type="entry name" value="AlaRS_core"/>
    <property type="match status" value="1"/>
</dbReference>
<dbReference type="PRINTS" id="PR00980">
    <property type="entry name" value="TRNASYNTHALA"/>
</dbReference>
<dbReference type="PANTHER" id="PTHR11777:SF9">
    <property type="entry name" value="ALANINE--TRNA LIGASE, CYTOPLASMIC"/>
    <property type="match status" value="1"/>
</dbReference>
<evidence type="ECO:0000256" key="1">
    <source>
        <dbReference type="ARBA" id="ARBA00001947"/>
    </source>
</evidence>
<evidence type="ECO:0000256" key="10">
    <source>
        <dbReference type="ARBA" id="ARBA00022917"/>
    </source>
</evidence>
<dbReference type="Pfam" id="PF01411">
    <property type="entry name" value="tRNA-synt_2c"/>
    <property type="match status" value="1"/>
</dbReference>
<evidence type="ECO:0000256" key="9">
    <source>
        <dbReference type="ARBA" id="ARBA00022884"/>
    </source>
</evidence>
<evidence type="ECO:0000256" key="6">
    <source>
        <dbReference type="ARBA" id="ARBA00022598"/>
    </source>
</evidence>